<keyword evidence="2" id="KW-0472">Membrane</keyword>
<dbReference type="OMA" id="IMGRRNK"/>
<evidence type="ECO:0000256" key="2">
    <source>
        <dbReference type="SAM" id="Phobius"/>
    </source>
</evidence>
<reference evidence="4 5" key="1">
    <citation type="journal article" date="2014" name="Genome Announc.">
        <title>Draft genome sequence of the pathogenic fungus Scedosporium apiospermum.</title>
        <authorList>
            <person name="Vandeputte P."/>
            <person name="Ghamrawi S."/>
            <person name="Rechenmann M."/>
            <person name="Iltis A."/>
            <person name="Giraud S."/>
            <person name="Fleury M."/>
            <person name="Thornton C."/>
            <person name="Delhaes L."/>
            <person name="Meyer W."/>
            <person name="Papon N."/>
            <person name="Bouchara J.P."/>
        </authorList>
    </citation>
    <scope>NUCLEOTIDE SEQUENCE [LARGE SCALE GENOMIC DNA]</scope>
    <source>
        <strain evidence="4 5">IHEM 14462</strain>
    </source>
</reference>
<sequence>MLASLLSLSLLPLLTSALPNPNPNLDIPLRARQAPATAIWVSVDASGTPVTTVTPHETTIEGTPTLADAAPNEVTGTVFTLTENVQITTSTGSRVPAPTGTDGKNPSGAFARCFKGDDEEFAPFCDPAKDSQLYVDRLYYVTWNPDFFNDTLKTSTNTTAKWRISIVANRISSTNDSDTIKAFETTDTLPAAWGVYPWKVTSSVLESKQPTNLTLSIVASREGQAETVEHKGPTVYVTYAPAFKTQGPRLPKGAELYIALPSVAAFILIMLFGTCWWNKKVRHVGIGNIMSRSRHGYGVGKARAKRLAGNVRKSLRRKEERGIMLEQWDDISREDLSHGGERYKDVPAPRRDSDVLGSLAGTPVNDRFPSSPAPRDGEGRNVFREEMQRQDRLARDRPNY</sequence>
<evidence type="ECO:0000313" key="4">
    <source>
        <dbReference type="EMBL" id="KEZ42298.1"/>
    </source>
</evidence>
<comment type="caution">
    <text evidence="4">The sequence shown here is derived from an EMBL/GenBank/DDBJ whole genome shotgun (WGS) entry which is preliminary data.</text>
</comment>
<protein>
    <submittedName>
        <fullName evidence="4">Uncharacterized protein</fullName>
    </submittedName>
</protein>
<dbReference type="GeneID" id="27725236"/>
<feature type="signal peptide" evidence="3">
    <location>
        <begin position="1"/>
        <end position="17"/>
    </location>
</feature>
<dbReference type="VEuPathDB" id="FungiDB:SAPIO_CDS6164"/>
<dbReference type="EMBL" id="JOWA01000100">
    <property type="protein sequence ID" value="KEZ42298.1"/>
    <property type="molecule type" value="Genomic_DNA"/>
</dbReference>
<dbReference type="OrthoDB" id="4084551at2759"/>
<gene>
    <name evidence="4" type="ORF">SAPIO_CDS6164</name>
</gene>
<evidence type="ECO:0000313" key="5">
    <source>
        <dbReference type="Proteomes" id="UP000028545"/>
    </source>
</evidence>
<name>A0A084G4N6_PSEDA</name>
<evidence type="ECO:0000256" key="1">
    <source>
        <dbReference type="SAM" id="MobiDB-lite"/>
    </source>
</evidence>
<feature type="region of interest" description="Disordered" evidence="1">
    <location>
        <begin position="339"/>
        <end position="400"/>
    </location>
</feature>
<dbReference type="Proteomes" id="UP000028545">
    <property type="component" value="Unassembled WGS sequence"/>
</dbReference>
<dbReference type="HOGENOM" id="CLU_038276_0_0_1"/>
<dbReference type="Pfam" id="PF14610">
    <property type="entry name" value="Psg1"/>
    <property type="match status" value="1"/>
</dbReference>
<dbReference type="RefSeq" id="XP_016642097.1">
    <property type="nucleotide sequence ID" value="XM_016788340.1"/>
</dbReference>
<organism evidence="4 5">
    <name type="scientific">Pseudallescheria apiosperma</name>
    <name type="common">Scedosporium apiospermum</name>
    <dbReference type="NCBI Taxonomy" id="563466"/>
    <lineage>
        <taxon>Eukaryota</taxon>
        <taxon>Fungi</taxon>
        <taxon>Dikarya</taxon>
        <taxon>Ascomycota</taxon>
        <taxon>Pezizomycotina</taxon>
        <taxon>Sordariomycetes</taxon>
        <taxon>Hypocreomycetidae</taxon>
        <taxon>Microascales</taxon>
        <taxon>Microascaceae</taxon>
        <taxon>Scedosporium</taxon>
    </lineage>
</organism>
<dbReference type="InterPro" id="IPR028000">
    <property type="entry name" value="Pma1"/>
</dbReference>
<accession>A0A084G4N6</accession>
<feature type="compositionally biased region" description="Basic and acidic residues" evidence="1">
    <location>
        <begin position="375"/>
        <end position="400"/>
    </location>
</feature>
<dbReference type="KEGG" id="sapo:SAPIO_CDS6164"/>
<keyword evidence="5" id="KW-1185">Reference proteome</keyword>
<proteinExistence type="predicted"/>
<feature type="chain" id="PRO_5001775207" evidence="3">
    <location>
        <begin position="18"/>
        <end position="400"/>
    </location>
</feature>
<dbReference type="AlphaFoldDB" id="A0A084G4N6"/>
<feature type="compositionally biased region" description="Basic and acidic residues" evidence="1">
    <location>
        <begin position="339"/>
        <end position="354"/>
    </location>
</feature>
<keyword evidence="2" id="KW-1133">Transmembrane helix</keyword>
<feature type="transmembrane region" description="Helical" evidence="2">
    <location>
        <begin position="256"/>
        <end position="277"/>
    </location>
</feature>
<keyword evidence="2" id="KW-0812">Transmembrane</keyword>
<keyword evidence="3" id="KW-0732">Signal</keyword>
<evidence type="ECO:0000256" key="3">
    <source>
        <dbReference type="SAM" id="SignalP"/>
    </source>
</evidence>